<protein>
    <submittedName>
        <fullName evidence="1">Uncharacterized protein</fullName>
    </submittedName>
</protein>
<accession>A0AAV7T6C7</accession>
<evidence type="ECO:0000313" key="2">
    <source>
        <dbReference type="Proteomes" id="UP001066276"/>
    </source>
</evidence>
<comment type="caution">
    <text evidence="1">The sequence shown here is derived from an EMBL/GenBank/DDBJ whole genome shotgun (WGS) entry which is preliminary data.</text>
</comment>
<dbReference type="Proteomes" id="UP001066276">
    <property type="component" value="Chromosome 4_1"/>
</dbReference>
<organism evidence="1 2">
    <name type="scientific">Pleurodeles waltl</name>
    <name type="common">Iberian ribbed newt</name>
    <dbReference type="NCBI Taxonomy" id="8319"/>
    <lineage>
        <taxon>Eukaryota</taxon>
        <taxon>Metazoa</taxon>
        <taxon>Chordata</taxon>
        <taxon>Craniata</taxon>
        <taxon>Vertebrata</taxon>
        <taxon>Euteleostomi</taxon>
        <taxon>Amphibia</taxon>
        <taxon>Batrachia</taxon>
        <taxon>Caudata</taxon>
        <taxon>Salamandroidea</taxon>
        <taxon>Salamandridae</taxon>
        <taxon>Pleurodelinae</taxon>
        <taxon>Pleurodeles</taxon>
    </lineage>
</organism>
<dbReference type="EMBL" id="JANPWB010000007">
    <property type="protein sequence ID" value="KAJ1172069.1"/>
    <property type="molecule type" value="Genomic_DNA"/>
</dbReference>
<reference evidence="1" key="1">
    <citation type="journal article" date="2022" name="bioRxiv">
        <title>Sequencing and chromosome-scale assembly of the giantPleurodeles waltlgenome.</title>
        <authorList>
            <person name="Brown T."/>
            <person name="Elewa A."/>
            <person name="Iarovenko S."/>
            <person name="Subramanian E."/>
            <person name="Araus A.J."/>
            <person name="Petzold A."/>
            <person name="Susuki M."/>
            <person name="Suzuki K.-i.T."/>
            <person name="Hayashi T."/>
            <person name="Toyoda A."/>
            <person name="Oliveira C."/>
            <person name="Osipova E."/>
            <person name="Leigh N.D."/>
            <person name="Simon A."/>
            <person name="Yun M.H."/>
        </authorList>
    </citation>
    <scope>NUCLEOTIDE SEQUENCE</scope>
    <source>
        <strain evidence="1">20211129_DDA</strain>
        <tissue evidence="1">Liver</tissue>
    </source>
</reference>
<proteinExistence type="predicted"/>
<dbReference type="AlphaFoldDB" id="A0AAV7T6C7"/>
<evidence type="ECO:0000313" key="1">
    <source>
        <dbReference type="EMBL" id="KAJ1172069.1"/>
    </source>
</evidence>
<gene>
    <name evidence="1" type="ORF">NDU88_003921</name>
</gene>
<sequence>MGDVCVILRAVTGAATRAVLQHVRARPLGVSLDIAPDFPEPHFFLNAWPWDPAKKVALEEGSASLVLK</sequence>
<name>A0AAV7T6C7_PLEWA</name>
<keyword evidence="2" id="KW-1185">Reference proteome</keyword>